<dbReference type="OMA" id="TSFWQRD"/>
<evidence type="ECO:0000313" key="3">
    <source>
        <dbReference type="Proteomes" id="UP000030765"/>
    </source>
</evidence>
<dbReference type="VEuPathDB" id="VectorBase:ASIS022451"/>
<keyword evidence="3" id="KW-1185">Reference proteome</keyword>
<dbReference type="Proteomes" id="UP000030765">
    <property type="component" value="Unassembled WGS sequence"/>
</dbReference>
<evidence type="ECO:0008006" key="4">
    <source>
        <dbReference type="Google" id="ProtNLM"/>
    </source>
</evidence>
<gene>
    <name evidence="1" type="ORF">ZHAS_00005345</name>
</gene>
<name>A0A084VJB2_ANOSI</name>
<dbReference type="EnsemblMetazoa" id="ASIC005345-RA">
    <property type="protein sequence ID" value="ASIC005345-PA"/>
    <property type="gene ID" value="ASIC005345"/>
</dbReference>
<dbReference type="AlphaFoldDB" id="A0A084VJB2"/>
<dbReference type="OrthoDB" id="2289628at2759"/>
<evidence type="ECO:0000313" key="1">
    <source>
        <dbReference type="EMBL" id="KFB38056.1"/>
    </source>
</evidence>
<dbReference type="EMBL" id="KE524866">
    <property type="protein sequence ID" value="KFB38056.1"/>
    <property type="molecule type" value="Genomic_DNA"/>
</dbReference>
<dbReference type="STRING" id="74873.A0A084VJB2"/>
<reference evidence="2" key="2">
    <citation type="submission" date="2020-05" db="UniProtKB">
        <authorList>
            <consortium name="EnsemblMetazoa"/>
        </authorList>
    </citation>
    <scope>IDENTIFICATION</scope>
</reference>
<reference evidence="1 3" key="1">
    <citation type="journal article" date="2014" name="BMC Genomics">
        <title>Genome sequence of Anopheles sinensis provides insight into genetics basis of mosquito competence for malaria parasites.</title>
        <authorList>
            <person name="Zhou D."/>
            <person name="Zhang D."/>
            <person name="Ding G."/>
            <person name="Shi L."/>
            <person name="Hou Q."/>
            <person name="Ye Y."/>
            <person name="Xu Y."/>
            <person name="Zhou H."/>
            <person name="Xiong C."/>
            <person name="Li S."/>
            <person name="Yu J."/>
            <person name="Hong S."/>
            <person name="Yu X."/>
            <person name="Zou P."/>
            <person name="Chen C."/>
            <person name="Chang X."/>
            <person name="Wang W."/>
            <person name="Lv Y."/>
            <person name="Sun Y."/>
            <person name="Ma L."/>
            <person name="Shen B."/>
            <person name="Zhu C."/>
        </authorList>
    </citation>
    <scope>NUCLEOTIDE SEQUENCE [LARGE SCALE GENOMIC DNA]</scope>
</reference>
<dbReference type="EMBL" id="ATLV01013500">
    <property type="status" value="NOT_ANNOTATED_CDS"/>
    <property type="molecule type" value="Genomic_DNA"/>
</dbReference>
<sequence length="384" mass="44279">MFPQHLGFPFDLTKPPPPIDDSFPHPTLLEQLRLSDELLVAEFLSSHTQNRPVSDKTFKSNPSINITTYRAGVREVLQALKALKHSKLVLEELRKTPEAENDKRWSDEVERIEQLKLTLDSKLKELEDLATATSVANKLVARRKKRAWQKRRNARLKGAREQQQTERLQRLEEVSRWETEWKARLEKERTAREELQAKTLILADVRRRKARAKRYLGRFEKTIQLHQQRQAGETLAKGDPADEAGERFRKNVDALIAEWKVKLTDCIKEEKLLKDELARRSAGNASRRRENRWRKALFGDPAATIGGRRTDGYDLLDVRWAWDSHAVPIDRTGVSTESEPGYAVPTGWVFPSENPLPDWAIYRESTRSKLEKNIASLVGGKVVD</sequence>
<dbReference type="VEuPathDB" id="VectorBase:ASIC005345"/>
<organism evidence="1">
    <name type="scientific">Anopheles sinensis</name>
    <name type="common">Mosquito</name>
    <dbReference type="NCBI Taxonomy" id="74873"/>
    <lineage>
        <taxon>Eukaryota</taxon>
        <taxon>Metazoa</taxon>
        <taxon>Ecdysozoa</taxon>
        <taxon>Arthropoda</taxon>
        <taxon>Hexapoda</taxon>
        <taxon>Insecta</taxon>
        <taxon>Pterygota</taxon>
        <taxon>Neoptera</taxon>
        <taxon>Endopterygota</taxon>
        <taxon>Diptera</taxon>
        <taxon>Nematocera</taxon>
        <taxon>Culicoidea</taxon>
        <taxon>Culicidae</taxon>
        <taxon>Anophelinae</taxon>
        <taxon>Anopheles</taxon>
    </lineage>
</organism>
<evidence type="ECO:0000313" key="2">
    <source>
        <dbReference type="EnsemblMetazoa" id="ASIC005345-PA"/>
    </source>
</evidence>
<dbReference type="InterPro" id="IPR031974">
    <property type="entry name" value="PDCD7"/>
</dbReference>
<accession>A0A084VJB2</accession>
<proteinExistence type="predicted"/>
<protein>
    <recommendedName>
        <fullName evidence="4">Programmed cell death protein</fullName>
    </recommendedName>
</protein>
<dbReference type="Pfam" id="PF16021">
    <property type="entry name" value="PDCD7"/>
    <property type="match status" value="1"/>
</dbReference>